<reference evidence="2 3" key="1">
    <citation type="submission" date="2016-10" db="EMBL/GenBank/DDBJ databases">
        <title>Paenibacillus species isolates.</title>
        <authorList>
            <person name="Beno S.M."/>
        </authorList>
    </citation>
    <scope>NUCLEOTIDE SEQUENCE [LARGE SCALE GENOMIC DNA]</scope>
    <source>
        <strain evidence="2 3">FSL H7-0604</strain>
    </source>
</reference>
<dbReference type="AlphaFoldDB" id="A0A1R0X0X6"/>
<feature type="transmembrane region" description="Helical" evidence="1">
    <location>
        <begin position="6"/>
        <end position="26"/>
    </location>
</feature>
<sequence length="174" mass="20428">MIIILIETFVLVFIFAILLGSMLFTAKSMVFGRYLNRYFVVSRNGKGAYTLHHSPAFGFYYAHREKYSRLQEDAIRKFKAGYPDIELHSETSTLQGYYAKLGLSGTPVQQNRVERVIGIGMNYFLILMNLANYRKRNQQEWQFIHLMRRVRVSTPMQYVILSLNEAQKHDDTRE</sequence>
<dbReference type="RefSeq" id="WP_076179574.1">
    <property type="nucleotide sequence ID" value="NZ_MKQP01000043.1"/>
</dbReference>
<evidence type="ECO:0000256" key="1">
    <source>
        <dbReference type="SAM" id="Phobius"/>
    </source>
</evidence>
<keyword evidence="1" id="KW-1133">Transmembrane helix</keyword>
<organism evidence="2 3">
    <name type="scientific">Paenibacillus odorifer</name>
    <dbReference type="NCBI Taxonomy" id="189426"/>
    <lineage>
        <taxon>Bacteria</taxon>
        <taxon>Bacillati</taxon>
        <taxon>Bacillota</taxon>
        <taxon>Bacilli</taxon>
        <taxon>Bacillales</taxon>
        <taxon>Paenibacillaceae</taxon>
        <taxon>Paenibacillus</taxon>
    </lineage>
</organism>
<gene>
    <name evidence="2" type="ORF">BJP51_27510</name>
</gene>
<name>A0A1R0X0X6_9BACL</name>
<accession>A0A1R0X0X6</accession>
<protein>
    <submittedName>
        <fullName evidence="2">Uncharacterized protein</fullName>
    </submittedName>
</protein>
<evidence type="ECO:0000313" key="3">
    <source>
        <dbReference type="Proteomes" id="UP000187465"/>
    </source>
</evidence>
<keyword evidence="1" id="KW-0812">Transmembrane</keyword>
<dbReference type="EMBL" id="MKQP01000043">
    <property type="protein sequence ID" value="OMD26231.1"/>
    <property type="molecule type" value="Genomic_DNA"/>
</dbReference>
<evidence type="ECO:0000313" key="2">
    <source>
        <dbReference type="EMBL" id="OMD26231.1"/>
    </source>
</evidence>
<keyword evidence="1" id="KW-0472">Membrane</keyword>
<comment type="caution">
    <text evidence="2">The sequence shown here is derived from an EMBL/GenBank/DDBJ whole genome shotgun (WGS) entry which is preliminary data.</text>
</comment>
<proteinExistence type="predicted"/>
<dbReference type="Proteomes" id="UP000187465">
    <property type="component" value="Unassembled WGS sequence"/>
</dbReference>